<dbReference type="AlphaFoldDB" id="A0AAV0BPI2"/>
<evidence type="ECO:0000256" key="1">
    <source>
        <dbReference type="ARBA" id="ARBA00004123"/>
    </source>
</evidence>
<dbReference type="InterPro" id="IPR018972">
    <property type="entry name" value="Sas10_C_dom"/>
</dbReference>
<proteinExistence type="inferred from homology"/>
<reference evidence="6" key="1">
    <citation type="submission" date="2022-06" db="EMBL/GenBank/DDBJ databases">
        <authorList>
            <consortium name="SYNGENTA / RWTH Aachen University"/>
        </authorList>
    </citation>
    <scope>NUCLEOTIDE SEQUENCE</scope>
</reference>
<comment type="similarity">
    <text evidence="2">Belongs to the SAS10 family.</text>
</comment>
<evidence type="ECO:0000256" key="3">
    <source>
        <dbReference type="ARBA" id="ARBA00023242"/>
    </source>
</evidence>
<evidence type="ECO:0000256" key="2">
    <source>
        <dbReference type="ARBA" id="ARBA00010979"/>
    </source>
</evidence>
<keyword evidence="7" id="KW-1185">Reference proteome</keyword>
<name>A0AAV0BPI2_PHAPC</name>
<evidence type="ECO:0000313" key="7">
    <source>
        <dbReference type="Proteomes" id="UP001153365"/>
    </source>
</evidence>
<evidence type="ECO:0000256" key="4">
    <source>
        <dbReference type="SAM" id="MobiDB-lite"/>
    </source>
</evidence>
<feature type="region of interest" description="Disordered" evidence="4">
    <location>
        <begin position="415"/>
        <end position="465"/>
    </location>
</feature>
<feature type="domain" description="Sas10 C-terminal" evidence="5">
    <location>
        <begin position="610"/>
        <end position="688"/>
    </location>
</feature>
<feature type="compositionally biased region" description="Basic and acidic residues" evidence="4">
    <location>
        <begin position="61"/>
        <end position="76"/>
    </location>
</feature>
<accession>A0AAV0BPI2</accession>
<feature type="region of interest" description="Disordered" evidence="4">
    <location>
        <begin position="1"/>
        <end position="200"/>
    </location>
</feature>
<dbReference type="EMBL" id="CALTRL010005981">
    <property type="protein sequence ID" value="CAH7688415.1"/>
    <property type="molecule type" value="Genomic_DNA"/>
</dbReference>
<dbReference type="PANTHER" id="PTHR13237:SF8">
    <property type="entry name" value="SOMETHING ABOUT SILENCING PROTEIN 10"/>
    <property type="match status" value="1"/>
</dbReference>
<dbReference type="GO" id="GO:0032040">
    <property type="term" value="C:small-subunit processome"/>
    <property type="evidence" value="ECO:0007669"/>
    <property type="project" value="TreeGrafter"/>
</dbReference>
<evidence type="ECO:0000259" key="5">
    <source>
        <dbReference type="Pfam" id="PF09368"/>
    </source>
</evidence>
<organism evidence="6 7">
    <name type="scientific">Phakopsora pachyrhizi</name>
    <name type="common">Asian soybean rust disease fungus</name>
    <dbReference type="NCBI Taxonomy" id="170000"/>
    <lineage>
        <taxon>Eukaryota</taxon>
        <taxon>Fungi</taxon>
        <taxon>Dikarya</taxon>
        <taxon>Basidiomycota</taxon>
        <taxon>Pucciniomycotina</taxon>
        <taxon>Pucciniomycetes</taxon>
        <taxon>Pucciniales</taxon>
        <taxon>Phakopsoraceae</taxon>
        <taxon>Phakopsora</taxon>
    </lineage>
</organism>
<feature type="compositionally biased region" description="Acidic residues" evidence="4">
    <location>
        <begin position="160"/>
        <end position="175"/>
    </location>
</feature>
<comment type="caution">
    <text evidence="6">The sequence shown here is derived from an EMBL/GenBank/DDBJ whole genome shotgun (WGS) entry which is preliminary data.</text>
</comment>
<feature type="compositionally biased region" description="Polar residues" evidence="4">
    <location>
        <begin position="23"/>
        <end position="35"/>
    </location>
</feature>
<gene>
    <name evidence="6" type="ORF">PPACK8108_LOCUS23382</name>
</gene>
<comment type="subcellular location">
    <subcellularLocation>
        <location evidence="1">Nucleus</location>
    </subcellularLocation>
</comment>
<dbReference type="Proteomes" id="UP001153365">
    <property type="component" value="Unassembled WGS sequence"/>
</dbReference>
<feature type="compositionally biased region" description="Basic and acidic residues" evidence="4">
    <location>
        <begin position="100"/>
        <end position="113"/>
    </location>
</feature>
<sequence>MARPRGIKNSSKGSSNRSKGKSQNLRPDTASSFDPSRSRIKALNDWDQDDMRDEEDEFFEGEDKILLDQNRTHQNSDDESDIPDQLLKLHSETEESSDGEDSRPEDERIDEVKKKTRKPKKKVDNSSKGRYGKKQLSDPDVDSESDIEDEKQASLPGNGEFEEDQSSQEDDEEDETWKSYHVLKSGRKKSKKKRDDPDEVERRALELEEVKRLQIRAREKLTNSDFNCYLDYASEDELARDETVEAKQASGIDSQSGQVKKFDSEPEAVAFLLKTKPEALALVNDFRRSLVAFSDVQDEIFKKEKPESNEFRCAITWLHYHIMATYISITAFYIHLSLKIPKASPSLLSEVTKSLVELRTTINLMEQVGLIGDDKDSGIVGSGFGSGDNLTSTEVDDELRNLLYDQSSNDYMIENIPEDKLSSGKKRKASDSGNEKIRISIKSEKKQKKEKEKSKNKQLDDPNLYLKNLPSRSLVSSGDILRLAEDLDKDFIEPSLSENSKDSKKSKKKDLRFYTSKIDAKGKRREKAIKGLSGYSGGSETRVVKKQDHSLAVANDMDVTMNGPEDNEEEGYYNTIKELKRSAKLAKKKEHDERNMAERDALTAEEAGSGPREITRQILKNKGLTPKRAKENRNPRVKKRLRFEKANKKISSQRPVYKADQAAKSRELNGYSGEKTGVKVNVVKSRKL</sequence>
<feature type="compositionally biased region" description="Acidic residues" evidence="4">
    <location>
        <begin position="46"/>
        <end position="60"/>
    </location>
</feature>
<dbReference type="Pfam" id="PF09368">
    <property type="entry name" value="Sas10"/>
    <property type="match status" value="1"/>
</dbReference>
<dbReference type="PANTHER" id="PTHR13237">
    <property type="entry name" value="SOMETHING ABOUT SILENCING PROTEIN 10-RELATED"/>
    <property type="match status" value="1"/>
</dbReference>
<keyword evidence="3" id="KW-0539">Nucleus</keyword>
<feature type="compositionally biased region" description="Low complexity" evidence="4">
    <location>
        <begin position="8"/>
        <end position="17"/>
    </location>
</feature>
<evidence type="ECO:0000313" key="6">
    <source>
        <dbReference type="EMBL" id="CAH7688415.1"/>
    </source>
</evidence>
<feature type="compositionally biased region" description="Basic and acidic residues" evidence="4">
    <location>
        <begin position="589"/>
        <end position="602"/>
    </location>
</feature>
<feature type="region of interest" description="Disordered" evidence="4">
    <location>
        <begin position="585"/>
        <end position="672"/>
    </location>
</feature>
<dbReference type="GO" id="GO:0000462">
    <property type="term" value="P:maturation of SSU-rRNA from tricistronic rRNA transcript (SSU-rRNA, 5.8S rRNA, LSU-rRNA)"/>
    <property type="evidence" value="ECO:0007669"/>
    <property type="project" value="TreeGrafter"/>
</dbReference>
<feature type="compositionally biased region" description="Basic and acidic residues" evidence="4">
    <location>
        <begin position="429"/>
        <end position="460"/>
    </location>
</feature>
<protein>
    <submittedName>
        <fullName evidence="6">Sas10 C-terminal domain-domain-containing protein</fullName>
    </submittedName>
</protein>
<feature type="compositionally biased region" description="Acidic residues" evidence="4">
    <location>
        <begin position="139"/>
        <end position="149"/>
    </location>
</feature>